<accession>A0A351R8T8</accession>
<dbReference type="InterPro" id="IPR004846">
    <property type="entry name" value="T2SS/T3SS_dom"/>
</dbReference>
<gene>
    <name evidence="3" type="ORF">DCW48_01920</name>
</gene>
<feature type="non-terminal residue" evidence="3">
    <location>
        <position position="1"/>
    </location>
</feature>
<dbReference type="Proteomes" id="UP000264313">
    <property type="component" value="Unassembled WGS sequence"/>
</dbReference>
<evidence type="ECO:0000313" key="3">
    <source>
        <dbReference type="EMBL" id="HBA08459.1"/>
    </source>
</evidence>
<proteinExistence type="inferred from homology"/>
<sequence>HSESESEQKVPLLGDIPVIGELFKRKTKDKSKRELILLVTPHIITAPSESENVSMDRIGAISEIEY</sequence>
<protein>
    <recommendedName>
        <fullName evidence="2">Type II/III secretion system secretin-like domain-containing protein</fullName>
    </recommendedName>
</protein>
<name>A0A351R8T8_9PROT</name>
<evidence type="ECO:0000259" key="2">
    <source>
        <dbReference type="Pfam" id="PF00263"/>
    </source>
</evidence>
<dbReference type="AlphaFoldDB" id="A0A351R8T8"/>
<comment type="caution">
    <text evidence="3">The sequence shown here is derived from an EMBL/GenBank/DDBJ whole genome shotgun (WGS) entry which is preliminary data.</text>
</comment>
<dbReference type="GO" id="GO:0015627">
    <property type="term" value="C:type II protein secretion system complex"/>
    <property type="evidence" value="ECO:0007669"/>
    <property type="project" value="TreeGrafter"/>
</dbReference>
<reference evidence="3 4" key="1">
    <citation type="journal article" date="2018" name="Nat. Biotechnol.">
        <title>A standardized bacterial taxonomy based on genome phylogeny substantially revises the tree of life.</title>
        <authorList>
            <person name="Parks D.H."/>
            <person name="Chuvochina M."/>
            <person name="Waite D.W."/>
            <person name="Rinke C."/>
            <person name="Skarshewski A."/>
            <person name="Chaumeil P.A."/>
            <person name="Hugenholtz P."/>
        </authorList>
    </citation>
    <scope>NUCLEOTIDE SEQUENCE [LARGE SCALE GENOMIC DNA]</scope>
    <source>
        <strain evidence="3">UBA9958</strain>
    </source>
</reference>
<comment type="similarity">
    <text evidence="1">Belongs to the bacterial secretin family.</text>
</comment>
<dbReference type="InterPro" id="IPR001775">
    <property type="entry name" value="GspD/PilQ"/>
</dbReference>
<dbReference type="PANTHER" id="PTHR30332:SF17">
    <property type="entry name" value="TYPE IV PILIATION SYSTEM PROTEIN DR_0774-RELATED"/>
    <property type="match status" value="1"/>
</dbReference>
<dbReference type="EMBL" id="DNAA01000046">
    <property type="protein sequence ID" value="HBA08459.1"/>
    <property type="molecule type" value="Genomic_DNA"/>
</dbReference>
<evidence type="ECO:0000256" key="1">
    <source>
        <dbReference type="RuleBase" id="RU004003"/>
    </source>
</evidence>
<dbReference type="InterPro" id="IPR050810">
    <property type="entry name" value="Bact_Secretion_Sys_Channel"/>
</dbReference>
<dbReference type="Pfam" id="PF00263">
    <property type="entry name" value="Secretin"/>
    <property type="match status" value="1"/>
</dbReference>
<dbReference type="GO" id="GO:0009306">
    <property type="term" value="P:protein secretion"/>
    <property type="evidence" value="ECO:0007669"/>
    <property type="project" value="InterPro"/>
</dbReference>
<organism evidence="3 4">
    <name type="scientific">Methylotenera mobilis</name>
    <dbReference type="NCBI Taxonomy" id="359408"/>
    <lineage>
        <taxon>Bacteria</taxon>
        <taxon>Pseudomonadati</taxon>
        <taxon>Pseudomonadota</taxon>
        <taxon>Betaproteobacteria</taxon>
        <taxon>Nitrosomonadales</taxon>
        <taxon>Methylophilaceae</taxon>
        <taxon>Methylotenera</taxon>
    </lineage>
</organism>
<evidence type="ECO:0000313" key="4">
    <source>
        <dbReference type="Proteomes" id="UP000264313"/>
    </source>
</evidence>
<dbReference type="PANTHER" id="PTHR30332">
    <property type="entry name" value="PROBABLE GENERAL SECRETION PATHWAY PROTEIN D"/>
    <property type="match status" value="1"/>
</dbReference>
<feature type="domain" description="Type II/III secretion system secretin-like" evidence="2">
    <location>
        <begin position="2"/>
        <end position="44"/>
    </location>
</feature>
<dbReference type="PRINTS" id="PR00811">
    <property type="entry name" value="BCTERIALGSPD"/>
</dbReference>